<proteinExistence type="predicted"/>
<protein>
    <submittedName>
        <fullName evidence="1">Uncharacterized protein</fullName>
    </submittedName>
</protein>
<dbReference type="InterPro" id="IPR056715">
    <property type="entry name" value="DUF7813"/>
</dbReference>
<name>A0A4S8I7J7_MUSBA</name>
<dbReference type="PANTHER" id="PTHR36353:SF1">
    <property type="entry name" value="TRANSMEMBRANE PROTEIN"/>
    <property type="match status" value="1"/>
</dbReference>
<dbReference type="EMBL" id="PYDT01000011">
    <property type="protein sequence ID" value="THU43885.1"/>
    <property type="molecule type" value="Genomic_DNA"/>
</dbReference>
<keyword evidence="2" id="KW-1185">Reference proteome</keyword>
<dbReference type="PANTHER" id="PTHR36353">
    <property type="entry name" value="TRANSMEMBRANE PROTEIN"/>
    <property type="match status" value="1"/>
</dbReference>
<sequence length="90" mass="10496">MGFILAYTSAFGVVFFSTVDFHLRKPVSVTETIYSGARLGMRRLTQFVFWRPRGTIVRFSCIWFFADVRDQNVLFMLFVKVKLMPFSLSP</sequence>
<reference evidence="1 2" key="1">
    <citation type="journal article" date="2019" name="Nat. Plants">
        <title>Genome sequencing of Musa balbisiana reveals subgenome evolution and function divergence in polyploid bananas.</title>
        <authorList>
            <person name="Yao X."/>
        </authorList>
    </citation>
    <scope>NUCLEOTIDE SEQUENCE [LARGE SCALE GENOMIC DNA]</scope>
    <source>
        <strain evidence="2">cv. DH-PKW</strain>
        <tissue evidence="1">Leaves</tissue>
    </source>
</reference>
<organism evidence="1 2">
    <name type="scientific">Musa balbisiana</name>
    <name type="common">Banana</name>
    <dbReference type="NCBI Taxonomy" id="52838"/>
    <lineage>
        <taxon>Eukaryota</taxon>
        <taxon>Viridiplantae</taxon>
        <taxon>Streptophyta</taxon>
        <taxon>Embryophyta</taxon>
        <taxon>Tracheophyta</taxon>
        <taxon>Spermatophyta</taxon>
        <taxon>Magnoliopsida</taxon>
        <taxon>Liliopsida</taxon>
        <taxon>Zingiberales</taxon>
        <taxon>Musaceae</taxon>
        <taxon>Musa</taxon>
    </lineage>
</organism>
<gene>
    <name evidence="1" type="ORF">C4D60_Mb02t01550</name>
</gene>
<comment type="caution">
    <text evidence="1">The sequence shown here is derived from an EMBL/GenBank/DDBJ whole genome shotgun (WGS) entry which is preliminary data.</text>
</comment>
<accession>A0A4S8I7J7</accession>
<dbReference type="AlphaFoldDB" id="A0A4S8I7J7"/>
<evidence type="ECO:0000313" key="1">
    <source>
        <dbReference type="EMBL" id="THU43885.1"/>
    </source>
</evidence>
<dbReference type="Pfam" id="PF25105">
    <property type="entry name" value="DUF7813"/>
    <property type="match status" value="1"/>
</dbReference>
<dbReference type="Proteomes" id="UP000317650">
    <property type="component" value="Chromosome 2"/>
</dbReference>
<evidence type="ECO:0000313" key="2">
    <source>
        <dbReference type="Proteomes" id="UP000317650"/>
    </source>
</evidence>